<accession>X0T8E4</accession>
<protein>
    <submittedName>
        <fullName evidence="1">Uncharacterized protein</fullName>
    </submittedName>
</protein>
<comment type="caution">
    <text evidence="1">The sequence shown here is derived from an EMBL/GenBank/DDBJ whole genome shotgun (WGS) entry which is preliminary data.</text>
</comment>
<dbReference type="AlphaFoldDB" id="X0T8E4"/>
<evidence type="ECO:0000313" key="1">
    <source>
        <dbReference type="EMBL" id="GAF83596.1"/>
    </source>
</evidence>
<organism evidence="1">
    <name type="scientific">marine sediment metagenome</name>
    <dbReference type="NCBI Taxonomy" id="412755"/>
    <lineage>
        <taxon>unclassified sequences</taxon>
        <taxon>metagenomes</taxon>
        <taxon>ecological metagenomes</taxon>
    </lineage>
</organism>
<gene>
    <name evidence="1" type="ORF">S01H1_14392</name>
</gene>
<sequence length="118" mass="12964">MTKYRVICKACNTVHGFADKPVVDGLSPKCSTCGLDRIAVEPVPVEVYTQMDFDVFITNKSTGANAHQGTALMVDDMKDKSEDEIKNIFVERTAKALSDILKNPENIQTLISQGGKKE</sequence>
<proteinExistence type="predicted"/>
<name>X0T8E4_9ZZZZ</name>
<reference evidence="1" key="1">
    <citation type="journal article" date="2014" name="Front. Microbiol.">
        <title>High frequency of phylogenetically diverse reductive dehalogenase-homologous genes in deep subseafloor sedimentary metagenomes.</title>
        <authorList>
            <person name="Kawai M."/>
            <person name="Futagami T."/>
            <person name="Toyoda A."/>
            <person name="Takaki Y."/>
            <person name="Nishi S."/>
            <person name="Hori S."/>
            <person name="Arai W."/>
            <person name="Tsubouchi T."/>
            <person name="Morono Y."/>
            <person name="Uchiyama I."/>
            <person name="Ito T."/>
            <person name="Fujiyama A."/>
            <person name="Inagaki F."/>
            <person name="Takami H."/>
        </authorList>
    </citation>
    <scope>NUCLEOTIDE SEQUENCE</scope>
    <source>
        <strain evidence="1">Expedition CK06-06</strain>
    </source>
</reference>
<dbReference type="EMBL" id="BARS01007481">
    <property type="protein sequence ID" value="GAF83596.1"/>
    <property type="molecule type" value="Genomic_DNA"/>
</dbReference>